<sequence>MELVQELLMTAFVAVIFSFFLAKLVSIATSCDTEPGLGLKAPSDNVRGERVLEEAKFDGGLRVQRSKSNRRVRFADESVQKVDKFEAFEEKWGSPVVTGDAAGPIEVVDAVTNLDGLVVEGKKVEEIETEIVIKNDGKIATADLALEEETLDELKQERAVEELEQPCCSDGFEEKLCDSALICDSEGRVKVVEVIGELSVDSSAEQLQSEAADIGCSGVDMIKEEGIVGNLDGLVVEEGSKGKKVDDVERVSIKEKDEILTNLDGFVDVIEEERVKSNLDGLVVEEVCKGKKVDDVERVSIKEEGEETNLDGLVVEEGSEGKEVDDVESVIKEDDAVTSLDGMDIKEGGERKVMDDVESVINEGKEKEDADDIEKRCEGVKGDNTGNEIKEEGLVTDLGGLVDEEGGKEVDDVESVTKEGNPMEDLVFEGKIVDNADVDVGDVESVIKEGNVMTDMVFEEKIMENADADADVGGDASVVIQEGNPMAEKIIEHVDAGCKVDIGSTIDDIVVAQDAKISDMESGSEQGLNTGDVKEEEPVGDEEDDWEGIERSDLDEAFAAAAKYVASGGKDERLSNMGSDVQMQLYGLHKVAVEGPCHAPQPMALKISSRAKWNAWQRMGNMDPEVAMEQYIALLSDKVPGWMEGKSSGDDNADSLESGVPAAPHPNRSTDPYYQHNSSKKRELQDSGADGGV</sequence>
<organism evidence="1 2">
    <name type="scientific">Vaccinium darrowii</name>
    <dbReference type="NCBI Taxonomy" id="229202"/>
    <lineage>
        <taxon>Eukaryota</taxon>
        <taxon>Viridiplantae</taxon>
        <taxon>Streptophyta</taxon>
        <taxon>Embryophyta</taxon>
        <taxon>Tracheophyta</taxon>
        <taxon>Spermatophyta</taxon>
        <taxon>Magnoliopsida</taxon>
        <taxon>eudicotyledons</taxon>
        <taxon>Gunneridae</taxon>
        <taxon>Pentapetalae</taxon>
        <taxon>asterids</taxon>
        <taxon>Ericales</taxon>
        <taxon>Ericaceae</taxon>
        <taxon>Vaccinioideae</taxon>
        <taxon>Vaccinieae</taxon>
        <taxon>Vaccinium</taxon>
    </lineage>
</organism>
<keyword evidence="2" id="KW-1185">Reference proteome</keyword>
<accession>A0ACB7XVU1</accession>
<protein>
    <submittedName>
        <fullName evidence="1">Uncharacterized protein</fullName>
    </submittedName>
</protein>
<dbReference type="EMBL" id="CM037155">
    <property type="protein sequence ID" value="KAH7845337.1"/>
    <property type="molecule type" value="Genomic_DNA"/>
</dbReference>
<reference evidence="1 2" key="1">
    <citation type="journal article" date="2021" name="Hortic Res">
        <title>High-quality reference genome and annotation aids understanding of berry development for evergreen blueberry (Vaccinium darrowii).</title>
        <authorList>
            <person name="Yu J."/>
            <person name="Hulse-Kemp A.M."/>
            <person name="Babiker E."/>
            <person name="Staton M."/>
        </authorList>
    </citation>
    <scope>NUCLEOTIDE SEQUENCE [LARGE SCALE GENOMIC DNA]</scope>
    <source>
        <strain evidence="2">cv. NJ 8807/NJ 8810</strain>
        <tissue evidence="1">Young leaf</tissue>
    </source>
</reference>
<dbReference type="Proteomes" id="UP000828048">
    <property type="component" value="Chromosome 5"/>
</dbReference>
<name>A0ACB7XVU1_9ERIC</name>
<gene>
    <name evidence="1" type="ORF">Vadar_000841</name>
</gene>
<evidence type="ECO:0000313" key="2">
    <source>
        <dbReference type="Proteomes" id="UP000828048"/>
    </source>
</evidence>
<proteinExistence type="predicted"/>
<comment type="caution">
    <text evidence="1">The sequence shown here is derived from an EMBL/GenBank/DDBJ whole genome shotgun (WGS) entry which is preliminary data.</text>
</comment>
<evidence type="ECO:0000313" key="1">
    <source>
        <dbReference type="EMBL" id="KAH7845337.1"/>
    </source>
</evidence>